<keyword evidence="7" id="KW-1185">Reference proteome</keyword>
<dbReference type="PRINTS" id="PR00038">
    <property type="entry name" value="HTHLUXR"/>
</dbReference>
<evidence type="ECO:0000256" key="2">
    <source>
        <dbReference type="ARBA" id="ARBA00023125"/>
    </source>
</evidence>
<sequence>MLSRPPRPRLPSWWKPAVLYGALLAAGTGLLAWLDYQRLVRSHVAQVYDVLLAAGFLALGLWLGARLWGRRRGPAAAFDGNPPAQAALGISPREMAVLAEIAAGHSNKEIAARLHVSPNTVKTHVARLFEKLGARRRTDALRRARELGLVP</sequence>
<dbReference type="Pfam" id="PF00196">
    <property type="entry name" value="GerE"/>
    <property type="match status" value="1"/>
</dbReference>
<feature type="transmembrane region" description="Helical" evidence="4">
    <location>
        <begin position="12"/>
        <end position="34"/>
    </location>
</feature>
<dbReference type="RefSeq" id="WP_162411156.1">
    <property type="nucleotide sequence ID" value="NZ_CP093331.1"/>
</dbReference>
<dbReference type="InterPro" id="IPR000792">
    <property type="entry name" value="Tscrpt_reg_LuxR_C"/>
</dbReference>
<keyword evidence="3" id="KW-0804">Transcription</keyword>
<dbReference type="Gene3D" id="1.10.10.10">
    <property type="entry name" value="Winged helix-like DNA-binding domain superfamily/Winged helix DNA-binding domain"/>
    <property type="match status" value="1"/>
</dbReference>
<evidence type="ECO:0000256" key="1">
    <source>
        <dbReference type="ARBA" id="ARBA00023015"/>
    </source>
</evidence>
<name>A0ABQ6Z4H8_9GAMM</name>
<feature type="transmembrane region" description="Helical" evidence="4">
    <location>
        <begin position="46"/>
        <end position="65"/>
    </location>
</feature>
<keyword evidence="2" id="KW-0238">DNA-binding</keyword>
<evidence type="ECO:0000313" key="7">
    <source>
        <dbReference type="Proteomes" id="UP000788419"/>
    </source>
</evidence>
<keyword evidence="4" id="KW-0812">Transmembrane</keyword>
<evidence type="ECO:0000256" key="3">
    <source>
        <dbReference type="ARBA" id="ARBA00023163"/>
    </source>
</evidence>
<dbReference type="PANTHER" id="PTHR44688:SF16">
    <property type="entry name" value="DNA-BINDING TRANSCRIPTIONAL ACTIVATOR DEVR_DOSR"/>
    <property type="match status" value="1"/>
</dbReference>
<proteinExistence type="predicted"/>
<keyword evidence="1" id="KW-0805">Transcription regulation</keyword>
<gene>
    <name evidence="6" type="ORF">CSC65_13670</name>
</gene>
<dbReference type="SMART" id="SM00421">
    <property type="entry name" value="HTH_LUXR"/>
    <property type="match status" value="1"/>
</dbReference>
<dbReference type="InterPro" id="IPR036388">
    <property type="entry name" value="WH-like_DNA-bd_sf"/>
</dbReference>
<dbReference type="PANTHER" id="PTHR44688">
    <property type="entry name" value="DNA-BINDING TRANSCRIPTIONAL ACTIVATOR DEVR_DOSR"/>
    <property type="match status" value="1"/>
</dbReference>
<protein>
    <submittedName>
        <fullName evidence="6">Helix-turn-helix transcriptional regulator</fullName>
    </submittedName>
</protein>
<evidence type="ECO:0000259" key="5">
    <source>
        <dbReference type="PROSITE" id="PS50043"/>
    </source>
</evidence>
<comment type="caution">
    <text evidence="6">The sequence shown here is derived from an EMBL/GenBank/DDBJ whole genome shotgun (WGS) entry which is preliminary data.</text>
</comment>
<dbReference type="EMBL" id="PDWN01000014">
    <property type="protein sequence ID" value="KAF1692861.1"/>
    <property type="molecule type" value="Genomic_DNA"/>
</dbReference>
<reference evidence="6 7" key="1">
    <citation type="submission" date="2017-10" db="EMBL/GenBank/DDBJ databases">
        <title>Whole genome sequencing of members of genus Pseudoxanthomonas.</title>
        <authorList>
            <person name="Kumar S."/>
            <person name="Bansal K."/>
            <person name="Kaur A."/>
            <person name="Patil P."/>
            <person name="Sharma S."/>
            <person name="Patil P.B."/>
        </authorList>
    </citation>
    <scope>NUCLEOTIDE SEQUENCE [LARGE SCALE GENOMIC DNA]</scope>
    <source>
        <strain evidence="6 7">DSM 17801</strain>
    </source>
</reference>
<evidence type="ECO:0000313" key="6">
    <source>
        <dbReference type="EMBL" id="KAF1692861.1"/>
    </source>
</evidence>
<keyword evidence="4" id="KW-0472">Membrane</keyword>
<dbReference type="Proteomes" id="UP000788419">
    <property type="component" value="Unassembled WGS sequence"/>
</dbReference>
<feature type="domain" description="HTH luxR-type" evidence="5">
    <location>
        <begin position="83"/>
        <end position="148"/>
    </location>
</feature>
<organism evidence="6 7">
    <name type="scientific">Pseudoxanthomonas daejeonensis</name>
    <dbReference type="NCBI Taxonomy" id="266062"/>
    <lineage>
        <taxon>Bacteria</taxon>
        <taxon>Pseudomonadati</taxon>
        <taxon>Pseudomonadota</taxon>
        <taxon>Gammaproteobacteria</taxon>
        <taxon>Lysobacterales</taxon>
        <taxon>Lysobacteraceae</taxon>
        <taxon>Pseudoxanthomonas</taxon>
    </lineage>
</organism>
<dbReference type="CDD" id="cd06170">
    <property type="entry name" value="LuxR_C_like"/>
    <property type="match status" value="1"/>
</dbReference>
<dbReference type="InterPro" id="IPR016032">
    <property type="entry name" value="Sig_transdc_resp-reg_C-effctor"/>
</dbReference>
<dbReference type="SUPFAM" id="SSF46894">
    <property type="entry name" value="C-terminal effector domain of the bipartite response regulators"/>
    <property type="match status" value="1"/>
</dbReference>
<evidence type="ECO:0000256" key="4">
    <source>
        <dbReference type="SAM" id="Phobius"/>
    </source>
</evidence>
<dbReference type="PROSITE" id="PS50043">
    <property type="entry name" value="HTH_LUXR_2"/>
    <property type="match status" value="1"/>
</dbReference>
<keyword evidence="4" id="KW-1133">Transmembrane helix</keyword>
<dbReference type="PROSITE" id="PS00622">
    <property type="entry name" value="HTH_LUXR_1"/>
    <property type="match status" value="1"/>
</dbReference>
<accession>A0ABQ6Z4H8</accession>